<dbReference type="KEGG" id="mphy:MCBMB27_02494"/>
<dbReference type="GO" id="GO:0007165">
    <property type="term" value="P:signal transduction"/>
    <property type="evidence" value="ECO:0007669"/>
    <property type="project" value="UniProtKB-KW"/>
</dbReference>
<dbReference type="SUPFAM" id="SSF158472">
    <property type="entry name" value="HAMP domain-like"/>
    <property type="match status" value="1"/>
</dbReference>
<evidence type="ECO:0000256" key="2">
    <source>
        <dbReference type="ARBA" id="ARBA00029447"/>
    </source>
</evidence>
<evidence type="ECO:0000259" key="5">
    <source>
        <dbReference type="PROSITE" id="PS50111"/>
    </source>
</evidence>
<keyword evidence="4" id="KW-0812">Transmembrane</keyword>
<dbReference type="SUPFAM" id="SSF58104">
    <property type="entry name" value="Methyl-accepting chemotaxis protein (MCP) signaling domain"/>
    <property type="match status" value="1"/>
</dbReference>
<dbReference type="Proteomes" id="UP000199140">
    <property type="component" value="Unassembled WGS sequence"/>
</dbReference>
<dbReference type="EMBL" id="CP015367">
    <property type="protein sequence ID" value="APT31785.1"/>
    <property type="molecule type" value="Genomic_DNA"/>
</dbReference>
<dbReference type="PROSITE" id="PS50111">
    <property type="entry name" value="CHEMOTAXIS_TRANSDUC_2"/>
    <property type="match status" value="1"/>
</dbReference>
<dbReference type="InterPro" id="IPR007891">
    <property type="entry name" value="CHASE3"/>
</dbReference>
<dbReference type="InterPro" id="IPR004089">
    <property type="entry name" value="MCPsignal_dom"/>
</dbReference>
<dbReference type="Proteomes" id="UP000185487">
    <property type="component" value="Chromosome"/>
</dbReference>
<gene>
    <name evidence="7" type="ORF">MCBMB27_02494</name>
    <name evidence="8" type="ORF">SAMN05192567_112178</name>
</gene>
<protein>
    <submittedName>
        <fullName evidence="7">Methyl-accepting chemotaxis AlkN</fullName>
    </submittedName>
    <submittedName>
        <fullName evidence="8">Methyl-accepting chemotaxis protein</fullName>
    </submittedName>
</protein>
<dbReference type="SMART" id="SM00283">
    <property type="entry name" value="MA"/>
    <property type="match status" value="1"/>
</dbReference>
<dbReference type="Pfam" id="PF00672">
    <property type="entry name" value="HAMP"/>
    <property type="match status" value="1"/>
</dbReference>
<evidence type="ECO:0000256" key="1">
    <source>
        <dbReference type="ARBA" id="ARBA00023224"/>
    </source>
</evidence>
<evidence type="ECO:0000313" key="10">
    <source>
        <dbReference type="Proteomes" id="UP000199140"/>
    </source>
</evidence>
<sequence>MRSINDVRIVTKLTAAFGSLAAVTVGISAIGYSHLTSIERVNHLTEHTYQVISALDGVTQSMLNQETGLRGYLLSGDPKFLEPFRNGQKAYKAALETAQALTVDNAAQQARLAAVNSLAATWSNDIARNEIALVEAGQLDAARQIEASGAGKASMDALRAKLADADQAERELLGARSDEQGRSFSAAYLASLLGSVASVVIAALLAFLVFAMLTRPLGRLVAVLQRMARGEIEAEIAEARRGDEIGAVGRAVEGIKTMVARKAAEDAEIKRIADTAAAAERRRTMIELADSFDRAVGGIVGMVSSSATELQATARTMSATASETSSQSTTVAAAAEEAATNVNTVAAAAEQLGSSVQEIGRQVDGSAHLAQRAVSDADQTGALVQELSNSVSRIGDVVGLISNIAGQTNLLALNATIEAARAGAAGKGFAVVAAEVKALAEQTAKATHEISGQIAQIQAVTGQAVTSIGGITERIREISGVATSIAAAVEQQGAATQEIVRNVAQAAVGAGEVTSNISGVAGAAEETGMAAGQVLDAASELSRQSEKLTAEVDRFLVSVRAA</sequence>
<dbReference type="Pfam" id="PF00015">
    <property type="entry name" value="MCPsignal"/>
    <property type="match status" value="1"/>
</dbReference>
<evidence type="ECO:0000256" key="4">
    <source>
        <dbReference type="SAM" id="Phobius"/>
    </source>
</evidence>
<dbReference type="CDD" id="cd06225">
    <property type="entry name" value="HAMP"/>
    <property type="match status" value="1"/>
</dbReference>
<feature type="domain" description="Methyl-accepting transducer" evidence="5">
    <location>
        <begin position="306"/>
        <end position="542"/>
    </location>
</feature>
<dbReference type="PANTHER" id="PTHR32089">
    <property type="entry name" value="METHYL-ACCEPTING CHEMOTAXIS PROTEIN MCPB"/>
    <property type="match status" value="1"/>
</dbReference>
<proteinExistence type="inferred from homology"/>
<feature type="transmembrane region" description="Helical" evidence="4">
    <location>
        <begin position="186"/>
        <end position="210"/>
    </location>
</feature>
<evidence type="ECO:0000313" key="7">
    <source>
        <dbReference type="EMBL" id="APT31785.1"/>
    </source>
</evidence>
<keyword evidence="9" id="KW-1185">Reference proteome</keyword>
<evidence type="ECO:0000259" key="6">
    <source>
        <dbReference type="PROSITE" id="PS50885"/>
    </source>
</evidence>
<dbReference type="InterPro" id="IPR004090">
    <property type="entry name" value="Chemotax_Me-accpt_rcpt"/>
</dbReference>
<dbReference type="RefSeq" id="WP_075380502.1">
    <property type="nucleotide sequence ID" value="NZ_CP015367.1"/>
</dbReference>
<dbReference type="PROSITE" id="PS50885">
    <property type="entry name" value="HAMP"/>
    <property type="match status" value="1"/>
</dbReference>
<accession>A0AAE8HSS6</accession>
<organism evidence="8 10">
    <name type="scientific">Methylobacterium phyllosphaerae</name>
    <dbReference type="NCBI Taxonomy" id="418223"/>
    <lineage>
        <taxon>Bacteria</taxon>
        <taxon>Pseudomonadati</taxon>
        <taxon>Pseudomonadota</taxon>
        <taxon>Alphaproteobacteria</taxon>
        <taxon>Hyphomicrobiales</taxon>
        <taxon>Methylobacteriaceae</taxon>
        <taxon>Methylobacterium</taxon>
    </lineage>
</organism>
<keyword evidence="4" id="KW-0472">Membrane</keyword>
<dbReference type="EMBL" id="FOPK01000012">
    <property type="protein sequence ID" value="SFH04032.1"/>
    <property type="molecule type" value="Genomic_DNA"/>
</dbReference>
<dbReference type="AlphaFoldDB" id="A0AAE8HSS6"/>
<keyword evidence="4" id="KW-1133">Transmembrane helix</keyword>
<evidence type="ECO:0000313" key="9">
    <source>
        <dbReference type="Proteomes" id="UP000185487"/>
    </source>
</evidence>
<name>A0AAE8HSS6_9HYPH</name>
<evidence type="ECO:0000256" key="3">
    <source>
        <dbReference type="PROSITE-ProRule" id="PRU00284"/>
    </source>
</evidence>
<dbReference type="PANTHER" id="PTHR32089:SF112">
    <property type="entry name" value="LYSOZYME-LIKE PROTEIN-RELATED"/>
    <property type="match status" value="1"/>
</dbReference>
<comment type="similarity">
    <text evidence="2">Belongs to the methyl-accepting chemotaxis (MCP) protein family.</text>
</comment>
<dbReference type="SMART" id="SM00304">
    <property type="entry name" value="HAMP"/>
    <property type="match status" value="1"/>
</dbReference>
<dbReference type="GO" id="GO:0006935">
    <property type="term" value="P:chemotaxis"/>
    <property type="evidence" value="ECO:0007669"/>
    <property type="project" value="InterPro"/>
</dbReference>
<dbReference type="CDD" id="cd19410">
    <property type="entry name" value="HK9-like_sensor"/>
    <property type="match status" value="1"/>
</dbReference>
<dbReference type="GO" id="GO:0016020">
    <property type="term" value="C:membrane"/>
    <property type="evidence" value="ECO:0007669"/>
    <property type="project" value="InterPro"/>
</dbReference>
<dbReference type="InterPro" id="IPR003660">
    <property type="entry name" value="HAMP_dom"/>
</dbReference>
<dbReference type="Gene3D" id="1.10.287.950">
    <property type="entry name" value="Methyl-accepting chemotaxis protein"/>
    <property type="match status" value="1"/>
</dbReference>
<keyword evidence="1 3" id="KW-0807">Transducer</keyword>
<dbReference type="GO" id="GO:0004888">
    <property type="term" value="F:transmembrane signaling receptor activity"/>
    <property type="evidence" value="ECO:0007669"/>
    <property type="project" value="InterPro"/>
</dbReference>
<dbReference type="Pfam" id="PF05227">
    <property type="entry name" value="CHASE3"/>
    <property type="match status" value="1"/>
</dbReference>
<reference evidence="8 10" key="2">
    <citation type="submission" date="2016-10" db="EMBL/GenBank/DDBJ databases">
        <authorList>
            <person name="Varghese N."/>
            <person name="Submissions S."/>
        </authorList>
    </citation>
    <scope>NUCLEOTIDE SEQUENCE [LARGE SCALE GENOMIC DNA]</scope>
    <source>
        <strain evidence="8 10">CBMB27</strain>
    </source>
</reference>
<evidence type="ECO:0000313" key="8">
    <source>
        <dbReference type="EMBL" id="SFH04032.1"/>
    </source>
</evidence>
<reference evidence="7 9" key="1">
    <citation type="submission" date="2016-04" db="EMBL/GenBank/DDBJ databases">
        <title>Complete genome sequencing and analysis of CBMB27, Methylobacterium phyllosphaerae isolated from leaf tissues of rice (Oryza sativa L.).</title>
        <authorList>
            <person name="Lee Y."/>
            <person name="Hwangbo K."/>
            <person name="Chung H."/>
            <person name="Yoo J."/>
            <person name="Kim K.Y."/>
            <person name="Sa T.M."/>
            <person name="Um Y."/>
            <person name="Madhaiyan M."/>
        </authorList>
    </citation>
    <scope>NUCLEOTIDE SEQUENCE [LARGE SCALE GENOMIC DNA]</scope>
    <source>
        <strain evidence="7 9">CBMB27</strain>
    </source>
</reference>
<dbReference type="PRINTS" id="PR00260">
    <property type="entry name" value="CHEMTRNSDUCR"/>
</dbReference>
<feature type="domain" description="HAMP" evidence="6">
    <location>
        <begin position="211"/>
        <end position="264"/>
    </location>
</feature>